<proteinExistence type="predicted"/>
<sequence>SSSRLNSSTVDSSKFNVVFRDESFKVGGNPKQFFKSSHKFQRLFLTYEFKVSAEIQPNSLAISLHTTSDLRVTLWVASKIAGYRLQTSRISFDFIAATGGIFGSLDNLVLITSYRECFAVSRTLLVFFVRSLLTELLVTKVKKDFFALIGNNSTENHPTERFM</sequence>
<name>A0AA39FKY3_MICHY</name>
<evidence type="ECO:0000313" key="1">
    <source>
        <dbReference type="EMBL" id="KAK0171517.1"/>
    </source>
</evidence>
<reference evidence="1" key="2">
    <citation type="submission" date="2023-03" db="EMBL/GenBank/DDBJ databases">
        <authorList>
            <person name="Inwood S.N."/>
            <person name="Skelly J.G."/>
            <person name="Guhlin J."/>
            <person name="Harrop T.W.R."/>
            <person name="Goldson S.G."/>
            <person name="Dearden P.K."/>
        </authorList>
    </citation>
    <scope>NUCLEOTIDE SEQUENCE</scope>
    <source>
        <strain evidence="1">Lincoln</strain>
        <tissue evidence="1">Whole body</tissue>
    </source>
</reference>
<accession>A0AA39FKY3</accession>
<feature type="non-terminal residue" evidence="1">
    <location>
        <position position="1"/>
    </location>
</feature>
<keyword evidence="2" id="KW-1185">Reference proteome</keyword>
<reference evidence="1" key="1">
    <citation type="journal article" date="2023" name="bioRxiv">
        <title>Scaffold-level genome assemblies of two parasitoid biocontrol wasps reveal the parthenogenesis mechanism and an associated novel virus.</title>
        <authorList>
            <person name="Inwood S."/>
            <person name="Skelly J."/>
            <person name="Guhlin J."/>
            <person name="Harrop T."/>
            <person name="Goldson S."/>
            <person name="Dearden P."/>
        </authorList>
    </citation>
    <scope>NUCLEOTIDE SEQUENCE</scope>
    <source>
        <strain evidence="1">Lincoln</strain>
        <tissue evidence="1">Whole body</tissue>
    </source>
</reference>
<gene>
    <name evidence="1" type="ORF">PV327_011155</name>
</gene>
<organism evidence="1 2">
    <name type="scientific">Microctonus hyperodae</name>
    <name type="common">Parasitoid wasp</name>
    <dbReference type="NCBI Taxonomy" id="165561"/>
    <lineage>
        <taxon>Eukaryota</taxon>
        <taxon>Metazoa</taxon>
        <taxon>Ecdysozoa</taxon>
        <taxon>Arthropoda</taxon>
        <taxon>Hexapoda</taxon>
        <taxon>Insecta</taxon>
        <taxon>Pterygota</taxon>
        <taxon>Neoptera</taxon>
        <taxon>Endopterygota</taxon>
        <taxon>Hymenoptera</taxon>
        <taxon>Apocrita</taxon>
        <taxon>Ichneumonoidea</taxon>
        <taxon>Braconidae</taxon>
        <taxon>Euphorinae</taxon>
        <taxon>Microctonus</taxon>
    </lineage>
</organism>
<comment type="caution">
    <text evidence="1">The sequence shown here is derived from an EMBL/GenBank/DDBJ whole genome shotgun (WGS) entry which is preliminary data.</text>
</comment>
<protein>
    <submittedName>
        <fullName evidence="1">Uncharacterized protein</fullName>
    </submittedName>
</protein>
<dbReference type="Proteomes" id="UP001168972">
    <property type="component" value="Unassembled WGS sequence"/>
</dbReference>
<dbReference type="AlphaFoldDB" id="A0AA39FKY3"/>
<evidence type="ECO:0000313" key="2">
    <source>
        <dbReference type="Proteomes" id="UP001168972"/>
    </source>
</evidence>
<dbReference type="EMBL" id="JAQQBR010000133">
    <property type="protein sequence ID" value="KAK0171517.1"/>
    <property type="molecule type" value="Genomic_DNA"/>
</dbReference>